<proteinExistence type="predicted"/>
<sequence length="65" mass="7135">MIYNWKTAHNSVETLRFGTYGLAWPTAHSLSVTRLHPQTTCQSLMSRWDSGSGNVVSTSSLCASC</sequence>
<dbReference type="EMBL" id="RQGI01000063">
    <property type="protein sequence ID" value="TGL66515.1"/>
    <property type="molecule type" value="Genomic_DNA"/>
</dbReference>
<gene>
    <name evidence="1" type="ORF">EHQ60_18700</name>
</gene>
<comment type="caution">
    <text evidence="1">The sequence shown here is derived from an EMBL/GenBank/DDBJ whole genome shotgun (WGS) entry which is preliminary data.</text>
</comment>
<protein>
    <submittedName>
        <fullName evidence="1">Uncharacterized protein</fullName>
    </submittedName>
</protein>
<dbReference type="Proteomes" id="UP000297352">
    <property type="component" value="Unassembled WGS sequence"/>
</dbReference>
<organism evidence="1 2">
    <name type="scientific">Leptospira levettii</name>
    <dbReference type="NCBI Taxonomy" id="2023178"/>
    <lineage>
        <taxon>Bacteria</taxon>
        <taxon>Pseudomonadati</taxon>
        <taxon>Spirochaetota</taxon>
        <taxon>Spirochaetia</taxon>
        <taxon>Leptospirales</taxon>
        <taxon>Leptospiraceae</taxon>
        <taxon>Leptospira</taxon>
    </lineage>
</organism>
<name>A0ABY2MJP0_9LEPT</name>
<keyword evidence="2" id="KW-1185">Reference proteome</keyword>
<accession>A0ABY2MJP0</accession>
<evidence type="ECO:0000313" key="2">
    <source>
        <dbReference type="Proteomes" id="UP000297352"/>
    </source>
</evidence>
<reference evidence="2" key="1">
    <citation type="journal article" date="2019" name="PLoS Negl. Trop. Dis.">
        <title>Revisiting the worldwide diversity of Leptospira species in the environment.</title>
        <authorList>
            <person name="Vincent A.T."/>
            <person name="Schiettekatte O."/>
            <person name="Bourhy P."/>
            <person name="Veyrier F.J."/>
            <person name="Picardeau M."/>
        </authorList>
    </citation>
    <scope>NUCLEOTIDE SEQUENCE [LARGE SCALE GENOMIC DNA]</scope>
    <source>
        <strain evidence="2">201702449</strain>
    </source>
</reference>
<evidence type="ECO:0000313" key="1">
    <source>
        <dbReference type="EMBL" id="TGL66515.1"/>
    </source>
</evidence>